<proteinExistence type="predicted"/>
<dbReference type="EMBL" id="MU004375">
    <property type="protein sequence ID" value="KAF2653780.1"/>
    <property type="molecule type" value="Genomic_DNA"/>
</dbReference>
<organism evidence="1 2">
    <name type="scientific">Lophiostoma macrostomum CBS 122681</name>
    <dbReference type="NCBI Taxonomy" id="1314788"/>
    <lineage>
        <taxon>Eukaryota</taxon>
        <taxon>Fungi</taxon>
        <taxon>Dikarya</taxon>
        <taxon>Ascomycota</taxon>
        <taxon>Pezizomycotina</taxon>
        <taxon>Dothideomycetes</taxon>
        <taxon>Pleosporomycetidae</taxon>
        <taxon>Pleosporales</taxon>
        <taxon>Lophiostomataceae</taxon>
        <taxon>Lophiostoma</taxon>
    </lineage>
</organism>
<dbReference type="AlphaFoldDB" id="A0A6A6T207"/>
<name>A0A6A6T207_9PLEO</name>
<sequence>MNHLPTETLAAIVEELASATPRHRLANYAAISKDWQVAVERVTFRTLRIASPRLHEYETAFAGENIRRRYFLSDVALKFELPSLTINEGCSMKSIPDRMVDGTCFSKSLHLFFHILNDIWQRAELTIGQPFEEMDGLSPISALGITLRVPRLRSFKLAFKDAYAWGYMKRRQRRKVYPLFAGEDPLLEALRKCLTTMPQMAKFHITGCFVIAPNFFESLLHGSAVFPQIREFSLEFSYETADGRRYFQEVPGYVRETDDSQEATDYDNERVAVHGDTPRRVGWVDEMYFLGVPNTETIYPLIIGAAQFAHQYSKLTVRVSSEDRFWCVLEDDTLRDFGFQYLRSGTPVQLDFLRCVSSPNESLTIHENRL</sequence>
<dbReference type="Proteomes" id="UP000799324">
    <property type="component" value="Unassembled WGS sequence"/>
</dbReference>
<keyword evidence="2" id="KW-1185">Reference proteome</keyword>
<evidence type="ECO:0000313" key="1">
    <source>
        <dbReference type="EMBL" id="KAF2653780.1"/>
    </source>
</evidence>
<reference evidence="1" key="1">
    <citation type="journal article" date="2020" name="Stud. Mycol.">
        <title>101 Dothideomycetes genomes: a test case for predicting lifestyles and emergence of pathogens.</title>
        <authorList>
            <person name="Haridas S."/>
            <person name="Albert R."/>
            <person name="Binder M."/>
            <person name="Bloem J."/>
            <person name="Labutti K."/>
            <person name="Salamov A."/>
            <person name="Andreopoulos B."/>
            <person name="Baker S."/>
            <person name="Barry K."/>
            <person name="Bills G."/>
            <person name="Bluhm B."/>
            <person name="Cannon C."/>
            <person name="Castanera R."/>
            <person name="Culley D."/>
            <person name="Daum C."/>
            <person name="Ezra D."/>
            <person name="Gonzalez J."/>
            <person name="Henrissat B."/>
            <person name="Kuo A."/>
            <person name="Liang C."/>
            <person name="Lipzen A."/>
            <person name="Lutzoni F."/>
            <person name="Magnuson J."/>
            <person name="Mondo S."/>
            <person name="Nolan M."/>
            <person name="Ohm R."/>
            <person name="Pangilinan J."/>
            <person name="Park H.-J."/>
            <person name="Ramirez L."/>
            <person name="Alfaro M."/>
            <person name="Sun H."/>
            <person name="Tritt A."/>
            <person name="Yoshinaga Y."/>
            <person name="Zwiers L.-H."/>
            <person name="Turgeon B."/>
            <person name="Goodwin S."/>
            <person name="Spatafora J."/>
            <person name="Crous P."/>
            <person name="Grigoriev I."/>
        </authorList>
    </citation>
    <scope>NUCLEOTIDE SEQUENCE</scope>
    <source>
        <strain evidence="1">CBS 122681</strain>
    </source>
</reference>
<accession>A0A6A6T207</accession>
<evidence type="ECO:0008006" key="3">
    <source>
        <dbReference type="Google" id="ProtNLM"/>
    </source>
</evidence>
<gene>
    <name evidence="1" type="ORF">K491DRAFT_680240</name>
</gene>
<protein>
    <recommendedName>
        <fullName evidence="3">F-box domain-containing protein</fullName>
    </recommendedName>
</protein>
<dbReference type="OrthoDB" id="3798941at2759"/>
<evidence type="ECO:0000313" key="2">
    <source>
        <dbReference type="Proteomes" id="UP000799324"/>
    </source>
</evidence>